<keyword evidence="4" id="KW-1185">Reference proteome</keyword>
<evidence type="ECO:0000259" key="2">
    <source>
        <dbReference type="Pfam" id="PF09917"/>
    </source>
</evidence>
<evidence type="ECO:0000313" key="3">
    <source>
        <dbReference type="EMBL" id="MBB5716006.1"/>
    </source>
</evidence>
<evidence type="ECO:0000313" key="4">
    <source>
        <dbReference type="Proteomes" id="UP000546200"/>
    </source>
</evidence>
<dbReference type="RefSeq" id="WP_184058849.1">
    <property type="nucleotide sequence ID" value="NZ_JACIJK010000008.1"/>
</dbReference>
<dbReference type="PANTHER" id="PTHR36919">
    <property type="entry name" value="BLR1215 PROTEIN"/>
    <property type="match status" value="1"/>
</dbReference>
<sequence>MIRRLGAAIVLACSPALAAAAPAPIVGRWLTAEGKAIVEIEPCGSALCGRITRILKPRPGGPAVDANNPDKTLRTRPIQGLAILTGFAPSGGRWKGRIYDPESGNTYRSELIRSGSTLKVKGCWTLICRTQQWSLAR</sequence>
<protein>
    <submittedName>
        <fullName evidence="3">Uncharacterized protein (DUF2147 family)</fullName>
    </submittedName>
</protein>
<keyword evidence="1" id="KW-0732">Signal</keyword>
<dbReference type="PANTHER" id="PTHR36919:SF2">
    <property type="entry name" value="BLL6627 PROTEIN"/>
    <property type="match status" value="1"/>
</dbReference>
<feature type="signal peptide" evidence="1">
    <location>
        <begin position="1"/>
        <end position="18"/>
    </location>
</feature>
<reference evidence="3 4" key="1">
    <citation type="submission" date="2020-08" db="EMBL/GenBank/DDBJ databases">
        <title>Genomic Encyclopedia of Type Strains, Phase IV (KMG-IV): sequencing the most valuable type-strain genomes for metagenomic binning, comparative biology and taxonomic classification.</title>
        <authorList>
            <person name="Goeker M."/>
        </authorList>
    </citation>
    <scope>NUCLEOTIDE SEQUENCE [LARGE SCALE GENOMIC DNA]</scope>
    <source>
        <strain evidence="3 4">DSM 100044</strain>
    </source>
</reference>
<feature type="domain" description="DUF2147" evidence="2">
    <location>
        <begin position="27"/>
        <end position="133"/>
    </location>
</feature>
<dbReference type="Pfam" id="PF09917">
    <property type="entry name" value="DUF2147"/>
    <property type="match status" value="1"/>
</dbReference>
<feature type="chain" id="PRO_5030608997" evidence="1">
    <location>
        <begin position="19"/>
        <end position="137"/>
    </location>
</feature>
<organism evidence="3 4">
    <name type="scientific">Sphingomonas aerophila</name>
    <dbReference type="NCBI Taxonomy" id="1344948"/>
    <lineage>
        <taxon>Bacteria</taxon>
        <taxon>Pseudomonadati</taxon>
        <taxon>Pseudomonadota</taxon>
        <taxon>Alphaproteobacteria</taxon>
        <taxon>Sphingomonadales</taxon>
        <taxon>Sphingomonadaceae</taxon>
        <taxon>Sphingomonas</taxon>
    </lineage>
</organism>
<gene>
    <name evidence="3" type="ORF">FHS94_002863</name>
</gene>
<accession>A0A7W9BFN4</accession>
<dbReference type="Gene3D" id="2.40.128.520">
    <property type="match status" value="1"/>
</dbReference>
<proteinExistence type="predicted"/>
<evidence type="ECO:0000256" key="1">
    <source>
        <dbReference type="SAM" id="SignalP"/>
    </source>
</evidence>
<dbReference type="EMBL" id="JACIJK010000008">
    <property type="protein sequence ID" value="MBB5716006.1"/>
    <property type="molecule type" value="Genomic_DNA"/>
</dbReference>
<dbReference type="InterPro" id="IPR019223">
    <property type="entry name" value="DUF2147"/>
</dbReference>
<dbReference type="Proteomes" id="UP000546200">
    <property type="component" value="Unassembled WGS sequence"/>
</dbReference>
<name>A0A7W9BFN4_9SPHN</name>
<dbReference type="AlphaFoldDB" id="A0A7W9BFN4"/>
<comment type="caution">
    <text evidence="3">The sequence shown here is derived from an EMBL/GenBank/DDBJ whole genome shotgun (WGS) entry which is preliminary data.</text>
</comment>